<dbReference type="Proteomes" id="UP001165090">
    <property type="component" value="Unassembled WGS sequence"/>
</dbReference>
<gene>
    <name evidence="2" type="ORF">VaNZ11_008621</name>
</gene>
<reference evidence="2 3" key="1">
    <citation type="journal article" date="2023" name="IScience">
        <title>Expanded male sex-determining region conserved during the evolution of homothallism in the green alga Volvox.</title>
        <authorList>
            <person name="Yamamoto K."/>
            <person name="Matsuzaki R."/>
            <person name="Mahakham W."/>
            <person name="Heman W."/>
            <person name="Sekimoto H."/>
            <person name="Kawachi M."/>
            <person name="Minakuchi Y."/>
            <person name="Toyoda A."/>
            <person name="Nozaki H."/>
        </authorList>
    </citation>
    <scope>NUCLEOTIDE SEQUENCE [LARGE SCALE GENOMIC DNA]</scope>
    <source>
        <strain evidence="2 3">NIES-4468</strain>
    </source>
</reference>
<sequence>MAIFMQLTAGFVDYLNEANDSSIDDRHFSNAVFTYLRAVDDINSNPKLGVSGLDEGPFADCPICAYVPVQGAAAGRDQGDATVASGSDAGPSAARSGAGLQDGGEGTKTDTGVVAGCCTGAGTSGISLAVWCCQLKSSDYLSRWMQSRSSATTPVVARHPEIYNHILPNSLGLSTRWSPYMLQDVPTSGTHLMATIGVKIRQAKQRRRCLPAIPS</sequence>
<organism evidence="2 3">
    <name type="scientific">Volvox africanus</name>
    <dbReference type="NCBI Taxonomy" id="51714"/>
    <lineage>
        <taxon>Eukaryota</taxon>
        <taxon>Viridiplantae</taxon>
        <taxon>Chlorophyta</taxon>
        <taxon>core chlorophytes</taxon>
        <taxon>Chlorophyceae</taxon>
        <taxon>CS clade</taxon>
        <taxon>Chlamydomonadales</taxon>
        <taxon>Volvocaceae</taxon>
        <taxon>Volvox</taxon>
    </lineage>
</organism>
<comment type="caution">
    <text evidence="2">The sequence shown here is derived from an EMBL/GenBank/DDBJ whole genome shotgun (WGS) entry which is preliminary data.</text>
</comment>
<proteinExistence type="predicted"/>
<dbReference type="EMBL" id="BSDZ01000022">
    <property type="protein sequence ID" value="GLI65165.1"/>
    <property type="molecule type" value="Genomic_DNA"/>
</dbReference>
<feature type="region of interest" description="Disordered" evidence="1">
    <location>
        <begin position="78"/>
        <end position="107"/>
    </location>
</feature>
<accession>A0ABQ5S6H2</accession>
<evidence type="ECO:0000313" key="3">
    <source>
        <dbReference type="Proteomes" id="UP001165090"/>
    </source>
</evidence>
<name>A0ABQ5S6H2_9CHLO</name>
<protein>
    <submittedName>
        <fullName evidence="2">Uncharacterized protein</fullName>
    </submittedName>
</protein>
<evidence type="ECO:0000256" key="1">
    <source>
        <dbReference type="SAM" id="MobiDB-lite"/>
    </source>
</evidence>
<evidence type="ECO:0000313" key="2">
    <source>
        <dbReference type="EMBL" id="GLI65165.1"/>
    </source>
</evidence>
<keyword evidence="3" id="KW-1185">Reference proteome</keyword>